<proteinExistence type="predicted"/>
<dbReference type="InterPro" id="IPR052960">
    <property type="entry name" value="GlcN6P_deaminase-like"/>
</dbReference>
<dbReference type="PANTHER" id="PTHR42892:SF1">
    <property type="entry name" value="GLUCOSAMINE-6-PHOSPHATE ISOMERASE"/>
    <property type="match status" value="1"/>
</dbReference>
<dbReference type="InterPro" id="IPR037171">
    <property type="entry name" value="NagB/RpiA_transferase-like"/>
</dbReference>
<dbReference type="KEGG" id="bgok:Pr1d_07050"/>
<dbReference type="Gene3D" id="3.40.50.1360">
    <property type="match status" value="1"/>
</dbReference>
<organism evidence="1 2">
    <name type="scientific">Bythopirellula goksoeyrii</name>
    <dbReference type="NCBI Taxonomy" id="1400387"/>
    <lineage>
        <taxon>Bacteria</taxon>
        <taxon>Pseudomonadati</taxon>
        <taxon>Planctomycetota</taxon>
        <taxon>Planctomycetia</taxon>
        <taxon>Pirellulales</taxon>
        <taxon>Lacipirellulaceae</taxon>
        <taxon>Bythopirellula</taxon>
    </lineage>
</organism>
<keyword evidence="2" id="KW-1185">Reference proteome</keyword>
<gene>
    <name evidence="1" type="primary">nagB_3</name>
    <name evidence="1" type="ORF">Pr1d_07050</name>
</gene>
<evidence type="ECO:0000313" key="2">
    <source>
        <dbReference type="Proteomes" id="UP000323917"/>
    </source>
</evidence>
<accession>A0A5B9Q7N8</accession>
<dbReference type="EC" id="3.5.99.6" evidence="1"/>
<protein>
    <submittedName>
        <fullName evidence="1">Glucosamine-6-phosphate deaminase</fullName>
        <ecNumber evidence="1">3.5.99.6</ecNumber>
    </submittedName>
</protein>
<sequence>MDNHFDYELSQYLEFRDKDVCRRVRQITRQEITNSSADKLKIRVIEHETAFHFSYVMNIVAGIKRALDEGRKKYVLILPAPNPNYAFVAKMLNDLNIPCHHVHTFNMDEYADEEGRTAPKDWKGGFQYWMYHDLFDRIRPDLRMPEDQIHFPNTSNVNDYSTMLEDMGGADVCYGGIGWCGHIAFFEPHLGREFVGDIDGYLDQGSRIVDLHPITVCQNCLYADAGSAGDWSWVPPKAATIGPRDLKNSKLVSFWNGFGAGESVWQRFITRLAAFGPVTPLVPASILQMIDSELVLSGSVAADCSTETSERRIEIEI</sequence>
<dbReference type="RefSeq" id="WP_210417872.1">
    <property type="nucleotide sequence ID" value="NZ_CP042913.1"/>
</dbReference>
<dbReference type="SUPFAM" id="SSF100950">
    <property type="entry name" value="NagB/RpiA/CoA transferase-like"/>
    <property type="match status" value="1"/>
</dbReference>
<dbReference type="GO" id="GO:0004342">
    <property type="term" value="F:glucosamine-6-phosphate deaminase activity"/>
    <property type="evidence" value="ECO:0007669"/>
    <property type="project" value="UniProtKB-EC"/>
</dbReference>
<dbReference type="PANTHER" id="PTHR42892">
    <property type="entry name" value="GLUCOSAMINE-6-PHOSPHATE DEAMINASE-LIKE PROTEIN BT_0258-RELATED"/>
    <property type="match status" value="1"/>
</dbReference>
<evidence type="ECO:0000313" key="1">
    <source>
        <dbReference type="EMBL" id="QEG33442.1"/>
    </source>
</evidence>
<dbReference type="Proteomes" id="UP000323917">
    <property type="component" value="Chromosome"/>
</dbReference>
<dbReference type="AlphaFoldDB" id="A0A5B9Q7N8"/>
<reference evidence="1 2" key="1">
    <citation type="submission" date="2019-08" db="EMBL/GenBank/DDBJ databases">
        <title>Deep-cultivation of Planctomycetes and their phenomic and genomic characterization uncovers novel biology.</title>
        <authorList>
            <person name="Wiegand S."/>
            <person name="Jogler M."/>
            <person name="Boedeker C."/>
            <person name="Pinto D."/>
            <person name="Vollmers J."/>
            <person name="Rivas-Marin E."/>
            <person name="Kohn T."/>
            <person name="Peeters S.H."/>
            <person name="Heuer A."/>
            <person name="Rast P."/>
            <person name="Oberbeckmann S."/>
            <person name="Bunk B."/>
            <person name="Jeske O."/>
            <person name="Meyerdierks A."/>
            <person name="Storesund J.E."/>
            <person name="Kallscheuer N."/>
            <person name="Luecker S."/>
            <person name="Lage O.M."/>
            <person name="Pohl T."/>
            <person name="Merkel B.J."/>
            <person name="Hornburger P."/>
            <person name="Mueller R.-W."/>
            <person name="Bruemmer F."/>
            <person name="Labrenz M."/>
            <person name="Spormann A.M."/>
            <person name="Op den Camp H."/>
            <person name="Overmann J."/>
            <person name="Amann R."/>
            <person name="Jetten M.S.M."/>
            <person name="Mascher T."/>
            <person name="Medema M.H."/>
            <person name="Devos D.P."/>
            <person name="Kaster A.-K."/>
            <person name="Ovreas L."/>
            <person name="Rohde M."/>
            <person name="Galperin M.Y."/>
            <person name="Jogler C."/>
        </authorList>
    </citation>
    <scope>NUCLEOTIDE SEQUENCE [LARGE SCALE GENOMIC DNA]</scope>
    <source>
        <strain evidence="1 2">Pr1d</strain>
    </source>
</reference>
<dbReference type="EMBL" id="CP042913">
    <property type="protein sequence ID" value="QEG33442.1"/>
    <property type="molecule type" value="Genomic_DNA"/>
</dbReference>
<keyword evidence="1" id="KW-0378">Hydrolase</keyword>
<name>A0A5B9Q7N8_9BACT</name>